<evidence type="ECO:0000313" key="8">
    <source>
        <dbReference type="EMBL" id="KAL0634640.1"/>
    </source>
</evidence>
<evidence type="ECO:0000256" key="6">
    <source>
        <dbReference type="SAM" id="Phobius"/>
    </source>
</evidence>
<accession>A0ABR3GFD6</accession>
<keyword evidence="4 6" id="KW-0472">Membrane</keyword>
<comment type="caution">
    <text evidence="8">The sequence shown here is derived from an EMBL/GenBank/DDBJ whole genome shotgun (WGS) entry which is preliminary data.</text>
</comment>
<feature type="compositionally biased region" description="Basic and acidic residues" evidence="5">
    <location>
        <begin position="13"/>
        <end position="24"/>
    </location>
</feature>
<feature type="transmembrane region" description="Helical" evidence="6">
    <location>
        <begin position="93"/>
        <end position="115"/>
    </location>
</feature>
<keyword evidence="2 6" id="KW-0812">Transmembrane</keyword>
<evidence type="ECO:0000256" key="4">
    <source>
        <dbReference type="ARBA" id="ARBA00023136"/>
    </source>
</evidence>
<feature type="compositionally biased region" description="Polar residues" evidence="5">
    <location>
        <begin position="25"/>
        <end position="34"/>
    </location>
</feature>
<evidence type="ECO:0000256" key="2">
    <source>
        <dbReference type="ARBA" id="ARBA00022692"/>
    </source>
</evidence>
<dbReference type="InterPro" id="IPR011701">
    <property type="entry name" value="MFS"/>
</dbReference>
<dbReference type="Proteomes" id="UP001447188">
    <property type="component" value="Unassembled WGS sequence"/>
</dbReference>
<feature type="domain" description="Major facilitator superfamily (MFS) profile" evidence="7">
    <location>
        <begin position="93"/>
        <end position="551"/>
    </location>
</feature>
<evidence type="ECO:0000256" key="5">
    <source>
        <dbReference type="SAM" id="MobiDB-lite"/>
    </source>
</evidence>
<evidence type="ECO:0000313" key="9">
    <source>
        <dbReference type="Proteomes" id="UP001447188"/>
    </source>
</evidence>
<dbReference type="Gene3D" id="1.20.1250.20">
    <property type="entry name" value="MFS general substrate transporter like domains"/>
    <property type="match status" value="1"/>
</dbReference>
<feature type="transmembrane region" description="Helical" evidence="6">
    <location>
        <begin position="368"/>
        <end position="389"/>
    </location>
</feature>
<feature type="transmembrane region" description="Helical" evidence="6">
    <location>
        <begin position="127"/>
        <end position="147"/>
    </location>
</feature>
<name>A0ABR3GFD6_9PEZI</name>
<evidence type="ECO:0000256" key="3">
    <source>
        <dbReference type="ARBA" id="ARBA00022989"/>
    </source>
</evidence>
<protein>
    <recommendedName>
        <fullName evidence="7">Major facilitator superfamily (MFS) profile domain-containing protein</fullName>
    </recommendedName>
</protein>
<dbReference type="InterPro" id="IPR036259">
    <property type="entry name" value="MFS_trans_sf"/>
</dbReference>
<dbReference type="PANTHER" id="PTHR23502:SF5">
    <property type="entry name" value="QUINIDINE RESISTANCE PROTEIN 3"/>
    <property type="match status" value="1"/>
</dbReference>
<dbReference type="Gene3D" id="1.20.1720.10">
    <property type="entry name" value="Multidrug resistance protein D"/>
    <property type="match status" value="1"/>
</dbReference>
<dbReference type="PANTHER" id="PTHR23502">
    <property type="entry name" value="MAJOR FACILITATOR SUPERFAMILY"/>
    <property type="match status" value="1"/>
</dbReference>
<gene>
    <name evidence="8" type="ORF">Q9L58_006434</name>
</gene>
<feature type="transmembrane region" description="Helical" evidence="6">
    <location>
        <begin position="159"/>
        <end position="178"/>
    </location>
</feature>
<comment type="subcellular location">
    <subcellularLocation>
        <location evidence="1">Membrane</location>
        <topology evidence="1">Multi-pass membrane protein</topology>
    </subcellularLocation>
</comment>
<dbReference type="InterPro" id="IPR020846">
    <property type="entry name" value="MFS_dom"/>
</dbReference>
<dbReference type="Pfam" id="PF07690">
    <property type="entry name" value="MFS_1"/>
    <property type="match status" value="1"/>
</dbReference>
<feature type="transmembrane region" description="Helical" evidence="6">
    <location>
        <begin position="250"/>
        <end position="268"/>
    </location>
</feature>
<feature type="transmembrane region" description="Helical" evidence="6">
    <location>
        <begin position="435"/>
        <end position="453"/>
    </location>
</feature>
<dbReference type="CDD" id="cd17323">
    <property type="entry name" value="MFS_Tpo1_MDR_like"/>
    <property type="match status" value="1"/>
</dbReference>
<feature type="transmembrane region" description="Helical" evidence="6">
    <location>
        <begin position="220"/>
        <end position="238"/>
    </location>
</feature>
<feature type="transmembrane region" description="Helical" evidence="6">
    <location>
        <begin position="338"/>
        <end position="356"/>
    </location>
</feature>
<feature type="transmembrane region" description="Helical" evidence="6">
    <location>
        <begin position="459"/>
        <end position="482"/>
    </location>
</feature>
<feature type="transmembrane region" description="Helical" evidence="6">
    <location>
        <begin position="184"/>
        <end position="208"/>
    </location>
</feature>
<keyword evidence="3 6" id="KW-1133">Transmembrane helix</keyword>
<feature type="region of interest" description="Disordered" evidence="5">
    <location>
        <begin position="1"/>
        <end position="50"/>
    </location>
</feature>
<keyword evidence="9" id="KW-1185">Reference proteome</keyword>
<proteinExistence type="predicted"/>
<evidence type="ECO:0000256" key="1">
    <source>
        <dbReference type="ARBA" id="ARBA00004141"/>
    </source>
</evidence>
<feature type="transmembrane region" description="Helical" evidence="6">
    <location>
        <begin position="527"/>
        <end position="546"/>
    </location>
</feature>
<feature type="transmembrane region" description="Helical" evidence="6">
    <location>
        <begin position="503"/>
        <end position="521"/>
    </location>
</feature>
<reference evidence="8 9" key="1">
    <citation type="submission" date="2024-02" db="EMBL/GenBank/DDBJ databases">
        <title>Discinaceae phylogenomics.</title>
        <authorList>
            <person name="Dirks A.C."/>
            <person name="James T.Y."/>
        </authorList>
    </citation>
    <scope>NUCLEOTIDE SEQUENCE [LARGE SCALE GENOMIC DNA]</scope>
    <source>
        <strain evidence="8 9">ACD0624</strain>
    </source>
</reference>
<organism evidence="8 9">
    <name type="scientific">Discina gigas</name>
    <dbReference type="NCBI Taxonomy" id="1032678"/>
    <lineage>
        <taxon>Eukaryota</taxon>
        <taxon>Fungi</taxon>
        <taxon>Dikarya</taxon>
        <taxon>Ascomycota</taxon>
        <taxon>Pezizomycotina</taxon>
        <taxon>Pezizomycetes</taxon>
        <taxon>Pezizales</taxon>
        <taxon>Discinaceae</taxon>
        <taxon>Discina</taxon>
    </lineage>
</organism>
<dbReference type="SUPFAM" id="SSF103473">
    <property type="entry name" value="MFS general substrate transporter"/>
    <property type="match status" value="1"/>
</dbReference>
<dbReference type="EMBL" id="JBBBZM010000089">
    <property type="protein sequence ID" value="KAL0634640.1"/>
    <property type="molecule type" value="Genomic_DNA"/>
</dbReference>
<evidence type="ECO:0000259" key="7">
    <source>
        <dbReference type="PROSITE" id="PS50850"/>
    </source>
</evidence>
<sequence>MATNHTQDDSSDENSKKRPFKDSDSVLSEDTISSAPHEFEEIDHDSKPPITKIVTGKSSVVPRSKRRGMLGQLGFVPEIENPKEYSYIIKNSITILVAAGGAAAPIASTILFPALTEISVKLHSTQALTNLSVALYMLAMAICPLWWSQLSEKSGRRTVYLISFSLFVIFSACSAVSTNIGMLIAFRILSGAASSSVQAVGAGTIADIWDVKERGTAMGWFYLGPLCGPLFGPIIGGALTDRFGWRGTQWFLAIYGVVVLLMMTFCLPETLRQKPQQRETVPEPETEKNLAENNVRLERNISHISTQAGRKGKEWALTAKHILVDPLKSLKYLRFPPVLLTVCYSSMTFTCLYILNVSIQTTFSKPPYNFSTIIVGLLYIPASLGYVCGSQIGGRWSDRIMRQAAIKRQTAASPESGTSVDEALLEYRPEDRMGINVWLAGILYPCALIYYGWIADAGLYWLVPAVGTMFFGFGSMLVFGSATTMLTEFVPGRSSSAVAVNNFVRNIGSCVGGIVAEPLIVAIGNGWLFTILGIMSLCSISTIWIMRKYGPKWRSEINSYDLT</sequence>
<dbReference type="PROSITE" id="PS50850">
    <property type="entry name" value="MFS"/>
    <property type="match status" value="1"/>
</dbReference>